<name>A0A0U2U6Z7_9BACL</name>
<evidence type="ECO:0000313" key="1">
    <source>
        <dbReference type="EMBL" id="ALS22137.1"/>
    </source>
</evidence>
<dbReference type="AlphaFoldDB" id="A0A0U2U6Z7"/>
<gene>
    <name evidence="1" type="ORF">IJ22_17630</name>
</gene>
<dbReference type="STRING" id="162209.IJ22_17630"/>
<dbReference type="RefSeq" id="WP_062408458.1">
    <property type="nucleotide sequence ID" value="NZ_CP013652.1"/>
</dbReference>
<dbReference type="KEGG" id="pnp:IJ22_17630"/>
<proteinExistence type="predicted"/>
<organism evidence="1 2">
    <name type="scientific">Paenibacillus naphthalenovorans</name>
    <dbReference type="NCBI Taxonomy" id="162209"/>
    <lineage>
        <taxon>Bacteria</taxon>
        <taxon>Bacillati</taxon>
        <taxon>Bacillota</taxon>
        <taxon>Bacilli</taxon>
        <taxon>Bacillales</taxon>
        <taxon>Paenibacillaceae</taxon>
        <taxon>Paenibacillus</taxon>
    </lineage>
</organism>
<dbReference type="PATRIC" id="fig|162209.4.peg.1867"/>
<protein>
    <submittedName>
        <fullName evidence="1">Uncharacterized protein</fullName>
    </submittedName>
</protein>
<dbReference type="OrthoDB" id="2679624at2"/>
<reference evidence="2" key="1">
    <citation type="submission" date="2015-12" db="EMBL/GenBank/DDBJ databases">
        <title>Complete genome sequences of two moderately thermophilic Paenibacillus species.</title>
        <authorList>
            <person name="Butler R.III."/>
            <person name="Wang J."/>
            <person name="Stark B.C."/>
            <person name="Pombert J.-F."/>
        </authorList>
    </citation>
    <scope>NUCLEOTIDE SEQUENCE [LARGE SCALE GENOMIC DNA]</scope>
    <source>
        <strain evidence="2">32O-Y</strain>
    </source>
</reference>
<reference evidence="1 2" key="2">
    <citation type="journal article" date="2016" name="Genome Announc.">
        <title>Complete Genome Sequences of Two Interactive Moderate Thermophiles, Paenibacillus napthalenovorans 32O-Y and Paenibacillus sp. 32O-W.</title>
        <authorList>
            <person name="Butler R.R.III."/>
            <person name="Wang J."/>
            <person name="Stark B.C."/>
            <person name="Pombert J.F."/>
        </authorList>
    </citation>
    <scope>NUCLEOTIDE SEQUENCE [LARGE SCALE GENOMIC DNA]</scope>
    <source>
        <strain evidence="1 2">32O-Y</strain>
    </source>
</reference>
<sequence length="138" mass="16214">MIIIECSGEYAFGGRTEDIFVIENHDTLEELQTYIQNKQPIKCKEPTNYVKRFIIDKSALQDRLVYLNNYLKIRQVDFDLMNRDEIDQLYNQSCKKCASHDGTLSDILKCYYSPDGKGGCSQQWEHFSWLKNLSRKSK</sequence>
<dbReference type="EMBL" id="CP013652">
    <property type="protein sequence ID" value="ALS22137.1"/>
    <property type="molecule type" value="Genomic_DNA"/>
</dbReference>
<keyword evidence="2" id="KW-1185">Reference proteome</keyword>
<accession>A0A0U2U6Z7</accession>
<evidence type="ECO:0000313" key="2">
    <source>
        <dbReference type="Proteomes" id="UP000061660"/>
    </source>
</evidence>
<dbReference type="Proteomes" id="UP000061660">
    <property type="component" value="Chromosome"/>
</dbReference>